<dbReference type="InterPro" id="IPR051395">
    <property type="entry name" value="Cytochrome_c_Peroxidase/MauG"/>
</dbReference>
<dbReference type="SUPFAM" id="SSF46626">
    <property type="entry name" value="Cytochrome c"/>
    <property type="match status" value="2"/>
</dbReference>
<dbReference type="InterPro" id="IPR004852">
    <property type="entry name" value="Di-haem_cyt_c_peroxidsae"/>
</dbReference>
<evidence type="ECO:0000256" key="5">
    <source>
        <dbReference type="ARBA" id="ARBA00023002"/>
    </source>
</evidence>
<dbReference type="PROSITE" id="PS51007">
    <property type="entry name" value="CYTC"/>
    <property type="match status" value="2"/>
</dbReference>
<evidence type="ECO:0000256" key="6">
    <source>
        <dbReference type="ARBA" id="ARBA00023004"/>
    </source>
</evidence>
<organism evidence="11 12">
    <name type="scientific">Gluconacetobacter johannae</name>
    <dbReference type="NCBI Taxonomy" id="112140"/>
    <lineage>
        <taxon>Bacteria</taxon>
        <taxon>Pseudomonadati</taxon>
        <taxon>Pseudomonadota</taxon>
        <taxon>Alphaproteobacteria</taxon>
        <taxon>Acetobacterales</taxon>
        <taxon>Acetobacteraceae</taxon>
        <taxon>Gluconacetobacter</taxon>
    </lineage>
</organism>
<dbReference type="GO" id="GO:0046872">
    <property type="term" value="F:metal ion binding"/>
    <property type="evidence" value="ECO:0007669"/>
    <property type="project" value="UniProtKB-KW"/>
</dbReference>
<dbReference type="InterPro" id="IPR009056">
    <property type="entry name" value="Cyt_c-like_dom"/>
</dbReference>
<keyword evidence="3 7" id="KW-0479">Metal-binding</keyword>
<dbReference type="GO" id="GO:0020037">
    <property type="term" value="F:heme binding"/>
    <property type="evidence" value="ECO:0007669"/>
    <property type="project" value="InterPro"/>
</dbReference>
<feature type="signal peptide" evidence="9">
    <location>
        <begin position="1"/>
        <end position="22"/>
    </location>
</feature>
<accession>A0A7W4P7R8</accession>
<name>A0A7W4P7R8_9PROT</name>
<evidence type="ECO:0000313" key="11">
    <source>
        <dbReference type="EMBL" id="MBB2177225.1"/>
    </source>
</evidence>
<evidence type="ECO:0000256" key="9">
    <source>
        <dbReference type="SAM" id="SignalP"/>
    </source>
</evidence>
<keyword evidence="4 9" id="KW-0732">Signal</keyword>
<feature type="region of interest" description="Disordered" evidence="8">
    <location>
        <begin position="86"/>
        <end position="122"/>
    </location>
</feature>
<sequence>MGRFMQAMAGGLMLAAALAAPAAGRAVPALSPAARLGKALFYDPGLSASGRQSCASCHDPSNHFAPANDKAVQRGGARLDRPGIRAVPTLTYKDEAPEFSTQLENPDGSNSGPGGGHDWDGRMPSIAAQSVAPLITSFEMANPDKGAAVARIMRRGEYVRAFRAIFGDDVLSSVDRAFRAMGTALAAYQHEDPAFHPYSSKYDYYTRGLAALTPQEARGMALFNDADRANCASCHTAGEGPGKDGSTSVAQFTDFFFKDIGVPANRSVTYPAAGSYDMGLCGPARTDLTNRHYCGLFMAPTLRNVATRKVFFHNGSLRSLRDVVEFYVTRDITPERWYHRDAAPLPYDGLPPDLRTQVDREDMPFAGQGPNARPILNEQEVTDLVAFLETLTDGYDPAASKAK</sequence>
<gene>
    <name evidence="11" type="ORF">HLH21_15035</name>
</gene>
<comment type="subcellular location">
    <subcellularLocation>
        <location evidence="1">Cell envelope</location>
    </subcellularLocation>
</comment>
<evidence type="ECO:0000313" key="12">
    <source>
        <dbReference type="Proteomes" id="UP000561066"/>
    </source>
</evidence>
<feature type="domain" description="Cytochrome c" evidence="10">
    <location>
        <begin position="214"/>
        <end position="392"/>
    </location>
</feature>
<evidence type="ECO:0000256" key="3">
    <source>
        <dbReference type="ARBA" id="ARBA00022723"/>
    </source>
</evidence>
<dbReference type="InterPro" id="IPR036909">
    <property type="entry name" value="Cyt_c-like_dom_sf"/>
</dbReference>
<dbReference type="Gene3D" id="1.10.760.10">
    <property type="entry name" value="Cytochrome c-like domain"/>
    <property type="match status" value="2"/>
</dbReference>
<dbReference type="GO" id="GO:0030313">
    <property type="term" value="C:cell envelope"/>
    <property type="evidence" value="ECO:0007669"/>
    <property type="project" value="UniProtKB-SubCell"/>
</dbReference>
<dbReference type="AlphaFoldDB" id="A0A7W4P7R8"/>
<dbReference type="Proteomes" id="UP000561066">
    <property type="component" value="Unassembled WGS sequence"/>
</dbReference>
<evidence type="ECO:0000256" key="4">
    <source>
        <dbReference type="ARBA" id="ARBA00022729"/>
    </source>
</evidence>
<dbReference type="Pfam" id="PF03150">
    <property type="entry name" value="CCP_MauG"/>
    <property type="match status" value="1"/>
</dbReference>
<dbReference type="EMBL" id="JABEQH010000024">
    <property type="protein sequence ID" value="MBB2177225.1"/>
    <property type="molecule type" value="Genomic_DNA"/>
</dbReference>
<keyword evidence="12" id="KW-1185">Reference proteome</keyword>
<evidence type="ECO:0000259" key="10">
    <source>
        <dbReference type="PROSITE" id="PS51007"/>
    </source>
</evidence>
<feature type="domain" description="Cytochrome c" evidence="10">
    <location>
        <begin position="32"/>
        <end position="139"/>
    </location>
</feature>
<evidence type="ECO:0000256" key="2">
    <source>
        <dbReference type="ARBA" id="ARBA00022617"/>
    </source>
</evidence>
<evidence type="ECO:0000256" key="7">
    <source>
        <dbReference type="PROSITE-ProRule" id="PRU00433"/>
    </source>
</evidence>
<evidence type="ECO:0000256" key="1">
    <source>
        <dbReference type="ARBA" id="ARBA00004196"/>
    </source>
</evidence>
<dbReference type="GO" id="GO:0009055">
    <property type="term" value="F:electron transfer activity"/>
    <property type="evidence" value="ECO:0007669"/>
    <property type="project" value="InterPro"/>
</dbReference>
<keyword evidence="6 7" id="KW-0408">Iron</keyword>
<protein>
    <submittedName>
        <fullName evidence="11">C-type cytochrome</fullName>
    </submittedName>
</protein>
<evidence type="ECO:0000256" key="8">
    <source>
        <dbReference type="SAM" id="MobiDB-lite"/>
    </source>
</evidence>
<keyword evidence="2 7" id="KW-0349">Heme</keyword>
<feature type="chain" id="PRO_5030997493" evidence="9">
    <location>
        <begin position="23"/>
        <end position="403"/>
    </location>
</feature>
<keyword evidence="5" id="KW-0560">Oxidoreductase</keyword>
<reference evidence="11 12" key="1">
    <citation type="submission" date="2020-04" db="EMBL/GenBank/DDBJ databases">
        <title>Description of novel Gluconacetobacter.</title>
        <authorList>
            <person name="Sombolestani A."/>
        </authorList>
    </citation>
    <scope>NUCLEOTIDE SEQUENCE [LARGE SCALE GENOMIC DNA]</scope>
    <source>
        <strain evidence="11 12">LMG 21312</strain>
    </source>
</reference>
<dbReference type="PANTHER" id="PTHR30600:SF10">
    <property type="entry name" value="BLL6722 PROTEIN"/>
    <property type="match status" value="1"/>
</dbReference>
<comment type="caution">
    <text evidence="11">The sequence shown here is derived from an EMBL/GenBank/DDBJ whole genome shotgun (WGS) entry which is preliminary data.</text>
</comment>
<proteinExistence type="predicted"/>
<dbReference type="PANTHER" id="PTHR30600">
    <property type="entry name" value="CYTOCHROME C PEROXIDASE-RELATED"/>
    <property type="match status" value="1"/>
</dbReference>
<dbReference type="RefSeq" id="WP_182944570.1">
    <property type="nucleotide sequence ID" value="NZ_JABEQH010000024.1"/>
</dbReference>
<dbReference type="GO" id="GO:0004130">
    <property type="term" value="F:cytochrome-c peroxidase activity"/>
    <property type="evidence" value="ECO:0007669"/>
    <property type="project" value="TreeGrafter"/>
</dbReference>